<organism evidence="1 2">
    <name type="scientific">Rangifer tarandus platyrhynchus</name>
    <name type="common">Svalbard reindeer</name>
    <dbReference type="NCBI Taxonomy" id="3082113"/>
    <lineage>
        <taxon>Eukaryota</taxon>
        <taxon>Metazoa</taxon>
        <taxon>Chordata</taxon>
        <taxon>Craniata</taxon>
        <taxon>Vertebrata</taxon>
        <taxon>Euteleostomi</taxon>
        <taxon>Mammalia</taxon>
        <taxon>Eutheria</taxon>
        <taxon>Laurasiatheria</taxon>
        <taxon>Artiodactyla</taxon>
        <taxon>Ruminantia</taxon>
        <taxon>Pecora</taxon>
        <taxon>Cervidae</taxon>
        <taxon>Odocoileinae</taxon>
        <taxon>Rangifer</taxon>
    </lineage>
</organism>
<dbReference type="Proteomes" id="UP001162501">
    <property type="component" value="Chromosome 3"/>
</dbReference>
<reference evidence="1" key="2">
    <citation type="submission" date="2025-03" db="EMBL/GenBank/DDBJ databases">
        <authorList>
            <consortium name="ELIXIR-Norway"/>
            <consortium name="Elixir Norway"/>
        </authorList>
    </citation>
    <scope>NUCLEOTIDE SEQUENCE</scope>
</reference>
<evidence type="ECO:0000313" key="1">
    <source>
        <dbReference type="EMBL" id="CAN0450395.1"/>
    </source>
</evidence>
<accession>A0AC59ZKW7</accession>
<sequence>MWEALAESWDALPPRLAEEERTVCHKVMTPHQSPRTQVIKSVVIHIPSLQNQMLAAKGDVSSQGRCQHLRLLPSPESAFHICQKDCQLGRPDSKPHAKLDLLIPRKVYGAKNPEELSNTSSC</sequence>
<evidence type="ECO:0000313" key="2">
    <source>
        <dbReference type="Proteomes" id="UP001162501"/>
    </source>
</evidence>
<reference evidence="1" key="1">
    <citation type="submission" date="2023-05" db="EMBL/GenBank/DDBJ databases">
        <authorList>
            <consortium name="ELIXIR-Norway"/>
        </authorList>
    </citation>
    <scope>NUCLEOTIDE SEQUENCE</scope>
</reference>
<name>A0AC59ZKW7_RANTA</name>
<protein>
    <submittedName>
        <fullName evidence="1">Uncharacterized protein</fullName>
    </submittedName>
</protein>
<proteinExistence type="predicted"/>
<gene>
    <name evidence="1" type="ORF">MRATA1EN22A_LOCUS19606</name>
</gene>
<dbReference type="EMBL" id="OX596087">
    <property type="protein sequence ID" value="CAN0450395.1"/>
    <property type="molecule type" value="Genomic_DNA"/>
</dbReference>